<protein>
    <submittedName>
        <fullName evidence="7">O-antigen ligase</fullName>
    </submittedName>
</protein>
<proteinExistence type="predicted"/>
<dbReference type="Pfam" id="PF04932">
    <property type="entry name" value="Wzy_C"/>
    <property type="match status" value="1"/>
</dbReference>
<evidence type="ECO:0000256" key="2">
    <source>
        <dbReference type="ARBA" id="ARBA00022692"/>
    </source>
</evidence>
<reference evidence="7 8" key="1">
    <citation type="submission" date="2016-10" db="EMBL/GenBank/DDBJ databases">
        <authorList>
            <person name="de Groot N.N."/>
        </authorList>
    </citation>
    <scope>NUCLEOTIDE SEQUENCE [LARGE SCALE GENOMIC DNA]</scope>
    <source>
        <strain evidence="7 8">NLAE-zl-G419</strain>
    </source>
</reference>
<dbReference type="EMBL" id="FOOE01000004">
    <property type="protein sequence ID" value="SFF60378.1"/>
    <property type="molecule type" value="Genomic_DNA"/>
</dbReference>
<feature type="transmembrane region" description="Helical" evidence="5">
    <location>
        <begin position="400"/>
        <end position="421"/>
    </location>
</feature>
<dbReference type="AlphaFoldDB" id="A0A1I2K238"/>
<keyword evidence="2 5" id="KW-0812">Transmembrane</keyword>
<evidence type="ECO:0000256" key="1">
    <source>
        <dbReference type="ARBA" id="ARBA00004141"/>
    </source>
</evidence>
<feature type="transmembrane region" description="Helical" evidence="5">
    <location>
        <begin position="166"/>
        <end position="192"/>
    </location>
</feature>
<organism evidence="7 8">
    <name type="scientific">Clostridium cadaveris</name>
    <dbReference type="NCBI Taxonomy" id="1529"/>
    <lineage>
        <taxon>Bacteria</taxon>
        <taxon>Bacillati</taxon>
        <taxon>Bacillota</taxon>
        <taxon>Clostridia</taxon>
        <taxon>Eubacteriales</taxon>
        <taxon>Clostridiaceae</taxon>
        <taxon>Clostridium</taxon>
    </lineage>
</organism>
<sequence length="431" mass="49340">MIDLRQNKIMQIDEIFLYKCLFVIYTVFLATEFSQMRSFTLLKALIFGGGILIVIYESFKTKGEYLVRNKLLLAFMIFSTLTLIVNNGKSENLKFYLITLIQLFILTSIKRKNNIKSVKEEFKKLNFVFILTTSIFTMISLIMYVFKISISTFSITDPTRSDLIKGVYVISTSAGLICYLSLMATVVSLIILRKEMRDYKFLSIFYLFNCFLQGYGLFLSGARGSLISFFAFIVVLGFLFISNKKIRVGIILSLITIILCFPIYKSHLPNINLFNKDIEGNFFNGRLLLWENGYNHAFKNYKFLGTGAGNMVEVTETLSDTYLPGIEGGRLHNIYLDVLCSNGILGFLAFMTFIIYEGIKLYMGSFSNRVNKENRIYIKCITAFLVSILVINIVESIMVYVLSIAATMFWIYMGYGIELISNNSSSLENYK</sequence>
<dbReference type="PANTHER" id="PTHR37422">
    <property type="entry name" value="TEICHURONIC ACID BIOSYNTHESIS PROTEIN TUAE"/>
    <property type="match status" value="1"/>
</dbReference>
<feature type="transmembrane region" description="Helical" evidence="5">
    <location>
        <begin position="334"/>
        <end position="356"/>
    </location>
</feature>
<comment type="subcellular location">
    <subcellularLocation>
        <location evidence="1">Membrane</location>
        <topology evidence="1">Multi-pass membrane protein</topology>
    </subcellularLocation>
</comment>
<dbReference type="RefSeq" id="WP_074844568.1">
    <property type="nucleotide sequence ID" value="NZ_FOOE01000004.1"/>
</dbReference>
<gene>
    <name evidence="7" type="ORF">SAMN04487885_1048</name>
</gene>
<feature type="transmembrane region" description="Helical" evidence="5">
    <location>
        <begin position="15"/>
        <end position="33"/>
    </location>
</feature>
<keyword evidence="8" id="KW-1185">Reference proteome</keyword>
<evidence type="ECO:0000256" key="4">
    <source>
        <dbReference type="ARBA" id="ARBA00023136"/>
    </source>
</evidence>
<feature type="transmembrane region" description="Helical" evidence="5">
    <location>
        <begin position="39"/>
        <end position="59"/>
    </location>
</feature>
<dbReference type="GO" id="GO:0016020">
    <property type="term" value="C:membrane"/>
    <property type="evidence" value="ECO:0007669"/>
    <property type="project" value="UniProtKB-SubCell"/>
</dbReference>
<feature type="transmembrane region" description="Helical" evidence="5">
    <location>
        <begin position="125"/>
        <end position="146"/>
    </location>
</feature>
<feature type="transmembrane region" description="Helical" evidence="5">
    <location>
        <begin position="199"/>
        <end position="218"/>
    </location>
</feature>
<dbReference type="eggNOG" id="COG3307">
    <property type="taxonomic scope" value="Bacteria"/>
</dbReference>
<dbReference type="Proteomes" id="UP000182135">
    <property type="component" value="Unassembled WGS sequence"/>
</dbReference>
<keyword evidence="4 5" id="KW-0472">Membrane</keyword>
<feature type="transmembrane region" description="Helical" evidence="5">
    <location>
        <begin position="71"/>
        <end position="87"/>
    </location>
</feature>
<feature type="transmembrane region" description="Helical" evidence="5">
    <location>
        <begin position="376"/>
        <end position="394"/>
    </location>
</feature>
<feature type="domain" description="O-antigen ligase-related" evidence="6">
    <location>
        <begin position="210"/>
        <end position="351"/>
    </location>
</feature>
<dbReference type="STRING" id="1529.SAMN04487885_1048"/>
<keyword evidence="7" id="KW-0436">Ligase</keyword>
<evidence type="ECO:0000313" key="8">
    <source>
        <dbReference type="Proteomes" id="UP000182135"/>
    </source>
</evidence>
<evidence type="ECO:0000256" key="3">
    <source>
        <dbReference type="ARBA" id="ARBA00022989"/>
    </source>
</evidence>
<feature type="transmembrane region" description="Helical" evidence="5">
    <location>
        <begin position="224"/>
        <end position="241"/>
    </location>
</feature>
<keyword evidence="3 5" id="KW-1133">Transmembrane helix</keyword>
<accession>A0A1I2K238</accession>
<dbReference type="GO" id="GO:0016874">
    <property type="term" value="F:ligase activity"/>
    <property type="evidence" value="ECO:0007669"/>
    <property type="project" value="UniProtKB-KW"/>
</dbReference>
<dbReference type="PANTHER" id="PTHR37422:SF13">
    <property type="entry name" value="LIPOPOLYSACCHARIDE BIOSYNTHESIS PROTEIN PA4999-RELATED"/>
    <property type="match status" value="1"/>
</dbReference>
<evidence type="ECO:0000313" key="7">
    <source>
        <dbReference type="EMBL" id="SFF60378.1"/>
    </source>
</evidence>
<evidence type="ECO:0000259" key="6">
    <source>
        <dbReference type="Pfam" id="PF04932"/>
    </source>
</evidence>
<name>A0A1I2K238_9CLOT</name>
<dbReference type="InterPro" id="IPR007016">
    <property type="entry name" value="O-antigen_ligase-rel_domated"/>
</dbReference>
<evidence type="ECO:0000256" key="5">
    <source>
        <dbReference type="SAM" id="Phobius"/>
    </source>
</evidence>
<dbReference type="InterPro" id="IPR051533">
    <property type="entry name" value="WaaL-like"/>
</dbReference>
<feature type="transmembrane region" description="Helical" evidence="5">
    <location>
        <begin position="248"/>
        <end position="264"/>
    </location>
</feature>